<comment type="caution">
    <text evidence="3">The sequence shown here is derived from an EMBL/GenBank/DDBJ whole genome shotgun (WGS) entry which is preliminary data.</text>
</comment>
<name>A0A085UL57_PSESX</name>
<dbReference type="NCBIfam" id="TIGR02293">
    <property type="entry name" value="TAS_TIGR02293"/>
    <property type="match status" value="1"/>
</dbReference>
<organism evidence="3 4">
    <name type="scientific">Pseudomonas syringae</name>
    <dbReference type="NCBI Taxonomy" id="317"/>
    <lineage>
        <taxon>Bacteria</taxon>
        <taxon>Pseudomonadati</taxon>
        <taxon>Pseudomonadota</taxon>
        <taxon>Gammaproteobacteria</taxon>
        <taxon>Pseudomonadales</taxon>
        <taxon>Pseudomonadaceae</taxon>
        <taxon>Pseudomonas</taxon>
    </lineage>
</organism>
<dbReference type="Pfam" id="PF09722">
    <property type="entry name" value="Xre_MbcA_ParS_C"/>
    <property type="match status" value="1"/>
</dbReference>
<feature type="domain" description="Antitoxin Xre-like helix-turn-helix" evidence="2">
    <location>
        <begin position="52"/>
        <end position="112"/>
    </location>
</feature>
<evidence type="ECO:0000313" key="3">
    <source>
        <dbReference type="EMBL" id="KFE43920.1"/>
    </source>
</evidence>
<protein>
    <submittedName>
        <fullName evidence="3">Antitoxin</fullName>
    </submittedName>
</protein>
<dbReference type="AlphaFoldDB" id="A0A085UL57"/>
<sequence length="170" mass="19066">MDVKFNSIEGISMNDATTAQRLTKKQDETRQSGIAIFWDFSSNRGALKDSERLLQIKEGFSANLFQAVRVTFGLQEHSLETLLNASISTLERRKRENKNLDPVASERLDRIAAVCHLAEEVFEDREAAANWMSKPNKALGKGTPIMLCETEIGAKQVRRVLQSLEWGGVV</sequence>
<dbReference type="InterPro" id="IPR011979">
    <property type="entry name" value="Antitox_Xre"/>
</dbReference>
<dbReference type="PATRIC" id="fig|317.174.peg.6371"/>
<evidence type="ECO:0000259" key="1">
    <source>
        <dbReference type="Pfam" id="PF09722"/>
    </source>
</evidence>
<gene>
    <name evidence="3" type="ORF">IV02_31225</name>
</gene>
<proteinExistence type="predicted"/>
<dbReference type="InterPro" id="IPR046847">
    <property type="entry name" value="Xre-like_HTH"/>
</dbReference>
<reference evidence="3 4" key="1">
    <citation type="submission" date="2014-07" db="EMBL/GenBank/DDBJ databases">
        <title>Draft Genome Sequences of Environmental Pseudomonas syringae strains.</title>
        <authorList>
            <person name="Baltrus D.A."/>
            <person name="Berge O."/>
            <person name="Morris C."/>
        </authorList>
    </citation>
    <scope>NUCLEOTIDE SEQUENCE [LARGE SCALE GENOMIC DNA]</scope>
    <source>
        <strain evidence="3 4">CEB003</strain>
    </source>
</reference>
<dbReference type="InterPro" id="IPR024467">
    <property type="entry name" value="Xre/MbcA/ParS-like_toxin-bd"/>
</dbReference>
<dbReference type="Pfam" id="PF20432">
    <property type="entry name" value="Xre-like-HTH"/>
    <property type="match status" value="1"/>
</dbReference>
<feature type="domain" description="Antitoxin Xre/MbcA/ParS-like toxin-binding" evidence="1">
    <location>
        <begin position="118"/>
        <end position="167"/>
    </location>
</feature>
<dbReference type="Proteomes" id="UP000028643">
    <property type="component" value="Unassembled WGS sequence"/>
</dbReference>
<dbReference type="EMBL" id="JPQT01000183">
    <property type="protein sequence ID" value="KFE43920.1"/>
    <property type="molecule type" value="Genomic_DNA"/>
</dbReference>
<accession>A0A085UL57</accession>
<evidence type="ECO:0000313" key="4">
    <source>
        <dbReference type="Proteomes" id="UP000028643"/>
    </source>
</evidence>
<dbReference type="GO" id="GO:0003677">
    <property type="term" value="F:DNA binding"/>
    <property type="evidence" value="ECO:0007669"/>
    <property type="project" value="InterPro"/>
</dbReference>
<evidence type="ECO:0000259" key="2">
    <source>
        <dbReference type="Pfam" id="PF20432"/>
    </source>
</evidence>